<dbReference type="EMBL" id="CP144752">
    <property type="protein sequence ID" value="WVZ88562.1"/>
    <property type="molecule type" value="Genomic_DNA"/>
</dbReference>
<protein>
    <submittedName>
        <fullName evidence="1">Uncharacterized protein</fullName>
    </submittedName>
</protein>
<accession>A0AAQ3UEN7</accession>
<keyword evidence="2" id="KW-1185">Reference proteome</keyword>
<sequence>MGRGWRRASVQQEGGDDCRAASFFSAVNPSMPTLRCCRAASSRYRSRRPLHGAALRASTHEEAPDIAAASANLAQIPFSIQFRLPLEGGAGVIVSNLTET</sequence>
<evidence type="ECO:0000313" key="1">
    <source>
        <dbReference type="EMBL" id="WVZ88562.1"/>
    </source>
</evidence>
<gene>
    <name evidence="1" type="ORF">U9M48_035068</name>
</gene>
<proteinExistence type="predicted"/>
<dbReference type="Proteomes" id="UP001341281">
    <property type="component" value="Chromosome 08"/>
</dbReference>
<reference evidence="1 2" key="1">
    <citation type="submission" date="2024-02" db="EMBL/GenBank/DDBJ databases">
        <title>High-quality chromosome-scale genome assembly of Pensacola bahiagrass (Paspalum notatum Flugge var. saurae).</title>
        <authorList>
            <person name="Vega J.M."/>
            <person name="Podio M."/>
            <person name="Orjuela J."/>
            <person name="Siena L.A."/>
            <person name="Pessino S.C."/>
            <person name="Combes M.C."/>
            <person name="Mariac C."/>
            <person name="Albertini E."/>
            <person name="Pupilli F."/>
            <person name="Ortiz J.P.A."/>
            <person name="Leblanc O."/>
        </authorList>
    </citation>
    <scope>NUCLEOTIDE SEQUENCE [LARGE SCALE GENOMIC DNA]</scope>
    <source>
        <strain evidence="1">R1</strain>
        <tissue evidence="1">Leaf</tissue>
    </source>
</reference>
<name>A0AAQ3UEN7_PASNO</name>
<organism evidence="1 2">
    <name type="scientific">Paspalum notatum var. saurae</name>
    <dbReference type="NCBI Taxonomy" id="547442"/>
    <lineage>
        <taxon>Eukaryota</taxon>
        <taxon>Viridiplantae</taxon>
        <taxon>Streptophyta</taxon>
        <taxon>Embryophyta</taxon>
        <taxon>Tracheophyta</taxon>
        <taxon>Spermatophyta</taxon>
        <taxon>Magnoliopsida</taxon>
        <taxon>Liliopsida</taxon>
        <taxon>Poales</taxon>
        <taxon>Poaceae</taxon>
        <taxon>PACMAD clade</taxon>
        <taxon>Panicoideae</taxon>
        <taxon>Andropogonodae</taxon>
        <taxon>Paspaleae</taxon>
        <taxon>Paspalinae</taxon>
        <taxon>Paspalum</taxon>
    </lineage>
</organism>
<evidence type="ECO:0000313" key="2">
    <source>
        <dbReference type="Proteomes" id="UP001341281"/>
    </source>
</evidence>
<dbReference type="AlphaFoldDB" id="A0AAQ3UEN7"/>